<dbReference type="PANTHER" id="PTHR48081">
    <property type="entry name" value="AB HYDROLASE SUPERFAMILY PROTEIN C4A8.06C"/>
    <property type="match status" value="1"/>
</dbReference>
<dbReference type="InterPro" id="IPR000073">
    <property type="entry name" value="AB_hydrolase_1"/>
</dbReference>
<dbReference type="Gene3D" id="3.40.50.1820">
    <property type="entry name" value="alpha/beta hydrolase"/>
    <property type="match status" value="1"/>
</dbReference>
<dbReference type="PANTHER" id="PTHR48081:SF33">
    <property type="entry name" value="KYNURENINE FORMAMIDASE"/>
    <property type="match status" value="1"/>
</dbReference>
<evidence type="ECO:0000313" key="4">
    <source>
        <dbReference type="Proteomes" id="UP001428817"/>
    </source>
</evidence>
<dbReference type="InterPro" id="IPR050300">
    <property type="entry name" value="GDXG_lipolytic_enzyme"/>
</dbReference>
<proteinExistence type="predicted"/>
<reference evidence="4" key="1">
    <citation type="journal article" date="2019" name="Int. J. Syst. Evol. Microbiol.">
        <title>The Global Catalogue of Microorganisms (GCM) 10K type strain sequencing project: providing services to taxonomists for standard genome sequencing and annotation.</title>
        <authorList>
            <consortium name="The Broad Institute Genomics Platform"/>
            <consortium name="The Broad Institute Genome Sequencing Center for Infectious Disease"/>
            <person name="Wu L."/>
            <person name="Ma J."/>
        </authorList>
    </citation>
    <scope>NUCLEOTIDE SEQUENCE [LARGE SCALE GENOMIC DNA]</scope>
    <source>
        <strain evidence="4">JCM 18303</strain>
    </source>
</reference>
<protein>
    <submittedName>
        <fullName evidence="3">Alpha/beta hydrolase</fullName>
    </submittedName>
</protein>
<accession>A0ABP9R006</accession>
<evidence type="ECO:0000256" key="1">
    <source>
        <dbReference type="ARBA" id="ARBA00022801"/>
    </source>
</evidence>
<evidence type="ECO:0000259" key="2">
    <source>
        <dbReference type="Pfam" id="PF12697"/>
    </source>
</evidence>
<feature type="domain" description="AB hydrolase-1" evidence="2">
    <location>
        <begin position="41"/>
        <end position="225"/>
    </location>
</feature>
<comment type="caution">
    <text evidence="3">The sequence shown here is derived from an EMBL/GenBank/DDBJ whole genome shotgun (WGS) entry which is preliminary data.</text>
</comment>
<keyword evidence="4" id="KW-1185">Reference proteome</keyword>
<dbReference type="EMBL" id="BAABJP010000043">
    <property type="protein sequence ID" value="GAA5169854.1"/>
    <property type="molecule type" value="Genomic_DNA"/>
</dbReference>
<gene>
    <name evidence="3" type="ORF">GCM10023321_66090</name>
</gene>
<name>A0ABP9R006_9PSEU</name>
<keyword evidence="1 3" id="KW-0378">Hydrolase</keyword>
<dbReference type="SUPFAM" id="SSF53474">
    <property type="entry name" value="alpha/beta-Hydrolases"/>
    <property type="match status" value="1"/>
</dbReference>
<sequence>MEDRSVLSREAPAPDLTVRFGDHPDQVADVWPGDAAERPLIVLVHGGFWRPTIDRLHSRPMANALRADGWTVAAVEYRRIPGRPDDALADVLAAIGAVPGEIPGRHSRASVLVGHSAGGHLALCAATTAPGIARVVALAAVTDLRRAHAQRLGDGAVEAFLGGDPEPRADLDPVRLPAPDAPVTLVQGDEDAVVPPEFVDHYLAAHPGADSVLVPGAGHFPLIDPLSPAWPAVVRAIAG</sequence>
<dbReference type="InterPro" id="IPR029058">
    <property type="entry name" value="AB_hydrolase_fold"/>
</dbReference>
<dbReference type="Proteomes" id="UP001428817">
    <property type="component" value="Unassembled WGS sequence"/>
</dbReference>
<dbReference type="GO" id="GO:0016787">
    <property type="term" value="F:hydrolase activity"/>
    <property type="evidence" value="ECO:0007669"/>
    <property type="project" value="UniProtKB-KW"/>
</dbReference>
<dbReference type="Pfam" id="PF12697">
    <property type="entry name" value="Abhydrolase_6"/>
    <property type="match status" value="1"/>
</dbReference>
<evidence type="ECO:0000313" key="3">
    <source>
        <dbReference type="EMBL" id="GAA5169854.1"/>
    </source>
</evidence>
<organism evidence="3 4">
    <name type="scientific">Pseudonocardia eucalypti</name>
    <dbReference type="NCBI Taxonomy" id="648755"/>
    <lineage>
        <taxon>Bacteria</taxon>
        <taxon>Bacillati</taxon>
        <taxon>Actinomycetota</taxon>
        <taxon>Actinomycetes</taxon>
        <taxon>Pseudonocardiales</taxon>
        <taxon>Pseudonocardiaceae</taxon>
        <taxon>Pseudonocardia</taxon>
    </lineage>
</organism>
<dbReference type="RefSeq" id="WP_185066237.1">
    <property type="nucleotide sequence ID" value="NZ_BAABJP010000043.1"/>
</dbReference>